<sequence length="408" mass="45973">MSMKLAWIFPLMIPLWVMAGEVDTLTPDPALTLRDVLQQAVDRNPQRHVLQAMDGEVQARYTYARGMLPNSPAISVRHVTDTIGSGRGEREWEAELELPVWLPGQRTARQAVANGSQADLAASREGLMLQVAGVLRDVIWDIDMNANSVELIRHRLSVAEALQHDVERRYKAGELAKTDFMLTQNETLQAQAALLRAEAELKHAQHRYTVLTGLKEIPARVDERQSEKTGLSEQHPLLREADTKTALAQSERDLVHLEKRENPQLMLAARSLRGAYDPQANDSIGLKLRIPFDTEVRSAPLMAAAENNVAKYVTERERLFNEMETALHEAEHNLEVTRAELEVSTQQNEIAQENLRLAKKAFGLGETDLVRLLLVQSQAYEAERAFLSRKIQLHWDIARYNQAVGVLP</sequence>
<evidence type="ECO:0000256" key="4">
    <source>
        <dbReference type="ARBA" id="ARBA00023136"/>
    </source>
</evidence>
<name>A0A1J5QVY6_9ZZZZ</name>
<evidence type="ECO:0000256" key="1">
    <source>
        <dbReference type="ARBA" id="ARBA00004442"/>
    </source>
</evidence>
<accession>A0A1J5QVY6</accession>
<organism evidence="7">
    <name type="scientific">mine drainage metagenome</name>
    <dbReference type="NCBI Taxonomy" id="410659"/>
    <lineage>
        <taxon>unclassified sequences</taxon>
        <taxon>metagenomes</taxon>
        <taxon>ecological metagenomes</taxon>
    </lineage>
</organism>
<dbReference type="PANTHER" id="PTHR30026:SF20">
    <property type="entry name" value="OUTER MEMBRANE PROTEIN TOLC"/>
    <property type="match status" value="1"/>
</dbReference>
<dbReference type="EMBL" id="MLJW01000651">
    <property type="protein sequence ID" value="OIQ84031.1"/>
    <property type="molecule type" value="Genomic_DNA"/>
</dbReference>
<keyword evidence="6" id="KW-0175">Coiled coil</keyword>
<comment type="caution">
    <text evidence="7">The sequence shown here is derived from an EMBL/GenBank/DDBJ whole genome shotgun (WGS) entry which is preliminary data.</text>
</comment>
<evidence type="ECO:0000313" key="7">
    <source>
        <dbReference type="EMBL" id="OIQ84031.1"/>
    </source>
</evidence>
<dbReference type="GO" id="GO:1990281">
    <property type="term" value="C:efflux pump complex"/>
    <property type="evidence" value="ECO:0007669"/>
    <property type="project" value="TreeGrafter"/>
</dbReference>
<dbReference type="GO" id="GO:0015562">
    <property type="term" value="F:efflux transmembrane transporter activity"/>
    <property type="evidence" value="ECO:0007669"/>
    <property type="project" value="InterPro"/>
</dbReference>
<dbReference type="PANTHER" id="PTHR30026">
    <property type="entry name" value="OUTER MEMBRANE PROTEIN TOLC"/>
    <property type="match status" value="1"/>
</dbReference>
<evidence type="ECO:0000256" key="2">
    <source>
        <dbReference type="ARBA" id="ARBA00022452"/>
    </source>
</evidence>
<evidence type="ECO:0000256" key="3">
    <source>
        <dbReference type="ARBA" id="ARBA00022692"/>
    </source>
</evidence>
<keyword evidence="4" id="KW-0472">Membrane</keyword>
<keyword evidence="3" id="KW-0812">Transmembrane</keyword>
<dbReference type="GO" id="GO:0015288">
    <property type="term" value="F:porin activity"/>
    <property type="evidence" value="ECO:0007669"/>
    <property type="project" value="TreeGrafter"/>
</dbReference>
<dbReference type="AlphaFoldDB" id="A0A1J5QVY6"/>
<gene>
    <name evidence="7" type="ORF">GALL_341620</name>
</gene>
<feature type="coiled-coil region" evidence="6">
    <location>
        <begin position="302"/>
        <end position="361"/>
    </location>
</feature>
<keyword evidence="2" id="KW-1134">Transmembrane beta strand</keyword>
<evidence type="ECO:0000256" key="6">
    <source>
        <dbReference type="SAM" id="Coils"/>
    </source>
</evidence>
<comment type="subcellular location">
    <subcellularLocation>
        <location evidence="1">Cell outer membrane</location>
    </subcellularLocation>
</comment>
<proteinExistence type="predicted"/>
<dbReference type="GO" id="GO:0009279">
    <property type="term" value="C:cell outer membrane"/>
    <property type="evidence" value="ECO:0007669"/>
    <property type="project" value="UniProtKB-SubCell"/>
</dbReference>
<evidence type="ECO:0000256" key="5">
    <source>
        <dbReference type="ARBA" id="ARBA00023237"/>
    </source>
</evidence>
<protein>
    <submittedName>
        <fullName evidence="7">Outer membrane efflux protein</fullName>
    </submittedName>
</protein>
<reference evidence="7" key="1">
    <citation type="submission" date="2016-10" db="EMBL/GenBank/DDBJ databases">
        <title>Sequence of Gallionella enrichment culture.</title>
        <authorList>
            <person name="Poehlein A."/>
            <person name="Muehling M."/>
            <person name="Daniel R."/>
        </authorList>
    </citation>
    <scope>NUCLEOTIDE SEQUENCE</scope>
</reference>
<dbReference type="Gene3D" id="1.20.1600.10">
    <property type="entry name" value="Outer membrane efflux proteins (OEP)"/>
    <property type="match status" value="1"/>
</dbReference>
<dbReference type="SUPFAM" id="SSF56954">
    <property type="entry name" value="Outer membrane efflux proteins (OEP)"/>
    <property type="match status" value="1"/>
</dbReference>
<dbReference type="InterPro" id="IPR051906">
    <property type="entry name" value="TolC-like"/>
</dbReference>
<keyword evidence="5" id="KW-0998">Cell outer membrane</keyword>